<evidence type="ECO:0000259" key="5">
    <source>
        <dbReference type="Pfam" id="PF02668"/>
    </source>
</evidence>
<accession>A0ABN1W5V6</accession>
<dbReference type="Pfam" id="PF02668">
    <property type="entry name" value="TauD"/>
    <property type="match status" value="1"/>
</dbReference>
<comment type="similarity">
    <text evidence="1">Belongs to the clavaminate synthase family.</text>
</comment>
<dbReference type="RefSeq" id="WP_253863140.1">
    <property type="nucleotide sequence ID" value="NZ_BAAALN010000005.1"/>
</dbReference>
<keyword evidence="3" id="KW-0560">Oxidoreductase</keyword>
<evidence type="ECO:0000313" key="7">
    <source>
        <dbReference type="Proteomes" id="UP001500653"/>
    </source>
</evidence>
<sequence>MTDHITRGRRDTRPLHYAALTDTVQMTVPESDMVRQRCRTIVTRLTGTALHDDRLLYAAEHLATHLPSRLRTKLLTLRDRGNVDGALLIKGLPIGELDDTPHHPSEEPAWWDVPVASLVQLSIMSILGSPISYAEEKAGQLIQDVYPQDGAEQKQENSGSVLLELHTEDGFLRTPPDYLSLLCLRSDHERRAATVACGIRRVLTGIPAEMLAILRRPRFQIAFSSSFVADSQPRWTQPLPVLTGPTDDPNLCVDLHGMVALDDQAEQALNVLQELMEANLVGGVLEPGELLIVDNNSAVHGRTDFTPHYDGRDRWLRRCFVTNNLRRVRADIINGRMLRSRERDTVPG</sequence>
<reference evidence="6 7" key="1">
    <citation type="journal article" date="2019" name="Int. J. Syst. Evol. Microbiol.">
        <title>The Global Catalogue of Microorganisms (GCM) 10K type strain sequencing project: providing services to taxonomists for standard genome sequencing and annotation.</title>
        <authorList>
            <consortium name="The Broad Institute Genomics Platform"/>
            <consortium name="The Broad Institute Genome Sequencing Center for Infectious Disease"/>
            <person name="Wu L."/>
            <person name="Ma J."/>
        </authorList>
    </citation>
    <scope>NUCLEOTIDE SEQUENCE [LARGE SCALE GENOMIC DNA]</scope>
    <source>
        <strain evidence="6 7">JCM 13023</strain>
    </source>
</reference>
<feature type="domain" description="TauD/TfdA-like" evidence="5">
    <location>
        <begin position="127"/>
        <end position="319"/>
    </location>
</feature>
<proteinExistence type="inferred from homology"/>
<evidence type="ECO:0000256" key="1">
    <source>
        <dbReference type="ARBA" id="ARBA00008425"/>
    </source>
</evidence>
<keyword evidence="2" id="KW-0479">Metal-binding</keyword>
<dbReference type="InterPro" id="IPR014503">
    <property type="entry name" value="Clavaminate_syn-like"/>
</dbReference>
<evidence type="ECO:0000256" key="2">
    <source>
        <dbReference type="ARBA" id="ARBA00022723"/>
    </source>
</evidence>
<evidence type="ECO:0000313" key="6">
    <source>
        <dbReference type="EMBL" id="GAA1236928.1"/>
    </source>
</evidence>
<comment type="caution">
    <text evidence="6">The sequence shown here is derived from an EMBL/GenBank/DDBJ whole genome shotgun (WGS) entry which is preliminary data.</text>
</comment>
<dbReference type="InterPro" id="IPR042098">
    <property type="entry name" value="TauD-like_sf"/>
</dbReference>
<dbReference type="SUPFAM" id="SSF51197">
    <property type="entry name" value="Clavaminate synthase-like"/>
    <property type="match status" value="1"/>
</dbReference>
<dbReference type="PIRSF" id="PIRSF019543">
    <property type="entry name" value="Clavaminate_syn"/>
    <property type="match status" value="1"/>
</dbReference>
<organism evidence="6 7">
    <name type="scientific">Prauserella halophila</name>
    <dbReference type="NCBI Taxonomy" id="185641"/>
    <lineage>
        <taxon>Bacteria</taxon>
        <taxon>Bacillati</taxon>
        <taxon>Actinomycetota</taxon>
        <taxon>Actinomycetes</taxon>
        <taxon>Pseudonocardiales</taxon>
        <taxon>Pseudonocardiaceae</taxon>
        <taxon>Prauserella</taxon>
    </lineage>
</organism>
<protein>
    <submittedName>
        <fullName evidence="6">Clavaminate synthase family protein</fullName>
    </submittedName>
</protein>
<gene>
    <name evidence="6" type="ORF">GCM10009676_21550</name>
</gene>
<dbReference type="EMBL" id="BAAALN010000005">
    <property type="protein sequence ID" value="GAA1236928.1"/>
    <property type="molecule type" value="Genomic_DNA"/>
</dbReference>
<keyword evidence="4" id="KW-0408">Iron</keyword>
<dbReference type="Gene3D" id="3.60.130.10">
    <property type="entry name" value="Clavaminate synthase-like"/>
    <property type="match status" value="1"/>
</dbReference>
<evidence type="ECO:0000256" key="4">
    <source>
        <dbReference type="ARBA" id="ARBA00023004"/>
    </source>
</evidence>
<keyword evidence="7" id="KW-1185">Reference proteome</keyword>
<name>A0ABN1W5V6_9PSEU</name>
<dbReference type="Proteomes" id="UP001500653">
    <property type="component" value="Unassembled WGS sequence"/>
</dbReference>
<evidence type="ECO:0000256" key="3">
    <source>
        <dbReference type="ARBA" id="ARBA00023002"/>
    </source>
</evidence>
<dbReference type="InterPro" id="IPR003819">
    <property type="entry name" value="TauD/TfdA-like"/>
</dbReference>